<evidence type="ECO:0000313" key="2">
    <source>
        <dbReference type="EMBL" id="CFE48685.1"/>
    </source>
</evidence>
<feature type="region of interest" description="Disordered" evidence="1">
    <location>
        <begin position="1"/>
        <end position="30"/>
    </location>
</feature>
<dbReference type="Proteomes" id="UP000044938">
    <property type="component" value="Unassembled WGS sequence"/>
</dbReference>
<dbReference type="Proteomes" id="UP000048289">
    <property type="component" value="Unassembled WGS sequence"/>
</dbReference>
<proteinExistence type="predicted"/>
<organism evidence="3 6">
    <name type="scientific">Mycobacterium tuberculosis</name>
    <dbReference type="NCBI Taxonomy" id="1773"/>
    <lineage>
        <taxon>Bacteria</taxon>
        <taxon>Bacillati</taxon>
        <taxon>Actinomycetota</taxon>
        <taxon>Actinomycetes</taxon>
        <taxon>Mycobacteriales</taxon>
        <taxon>Mycobacteriaceae</taxon>
        <taxon>Mycobacterium</taxon>
        <taxon>Mycobacterium tuberculosis complex</taxon>
    </lineage>
</organism>
<dbReference type="Proteomes" id="UP000038802">
    <property type="component" value="Unassembled WGS sequence"/>
</dbReference>
<evidence type="ECO:0000256" key="1">
    <source>
        <dbReference type="SAM" id="MobiDB-lite"/>
    </source>
</evidence>
<reference evidence="6 7" key="3">
    <citation type="submission" date="2015-03" db="EMBL/GenBank/DDBJ databases">
        <authorList>
            <consortium name="Pathogen Informatics"/>
        </authorList>
    </citation>
    <scope>NUCLEOTIDE SEQUENCE [LARGE SCALE GENOMIC DNA]</scope>
    <source>
        <strain evidence="2 9">G09901357</strain>
        <strain evidence="6">K00500041</strain>
        <strain evidence="4 8">M09401471</strain>
        <strain evidence="7">N09902308</strain>
    </source>
</reference>
<protein>
    <submittedName>
        <fullName evidence="3">Uncharacterized protein</fullName>
    </submittedName>
</protein>
<evidence type="ECO:0000313" key="7">
    <source>
        <dbReference type="Proteomes" id="UP000039021"/>
    </source>
</evidence>
<evidence type="ECO:0000313" key="4">
    <source>
        <dbReference type="EMBL" id="COX83386.1"/>
    </source>
</evidence>
<evidence type="ECO:0000313" key="3">
    <source>
        <dbReference type="EMBL" id="COV43191.1"/>
    </source>
</evidence>
<reference evidence="3" key="1">
    <citation type="submission" date="2015-03" db="EMBL/GenBank/DDBJ databases">
        <authorList>
            <person name="Murphy D."/>
        </authorList>
    </citation>
    <scope>NUCLEOTIDE SEQUENCE [LARGE SCALE GENOMIC DNA]</scope>
    <source>
        <strain evidence="3">K00500041</strain>
    </source>
</reference>
<evidence type="ECO:0000313" key="6">
    <source>
        <dbReference type="Proteomes" id="UP000038802"/>
    </source>
</evidence>
<evidence type="ECO:0000313" key="8">
    <source>
        <dbReference type="Proteomes" id="UP000044938"/>
    </source>
</evidence>
<accession>A0A0U0U618</accession>
<gene>
    <name evidence="2" type="ORF">ERS007681_04543</name>
    <name evidence="3" type="ORF">ERS007703_01382</name>
    <name evidence="4" type="ORF">ERS007720_04935</name>
    <name evidence="5" type="ORF">ERS007739_04015</name>
</gene>
<dbReference type="EMBL" id="CFOE01001164">
    <property type="protein sequence ID" value="CFE48685.1"/>
    <property type="molecule type" value="Genomic_DNA"/>
</dbReference>
<reference evidence="5" key="2">
    <citation type="submission" date="2015-03" db="EMBL/GenBank/DDBJ databases">
        <authorList>
            <consortium name="Pathogen Informatics"/>
            <person name="Murphy D."/>
        </authorList>
    </citation>
    <scope>NUCLEOTIDE SEQUENCE</scope>
    <source>
        <strain evidence="5">N09902308</strain>
    </source>
</reference>
<dbReference type="EMBL" id="CSAE01000114">
    <property type="protein sequence ID" value="COV43191.1"/>
    <property type="molecule type" value="Genomic_DNA"/>
</dbReference>
<evidence type="ECO:0000313" key="9">
    <source>
        <dbReference type="Proteomes" id="UP000048289"/>
    </source>
</evidence>
<dbReference type="EMBL" id="CSAJ01001290">
    <property type="protein sequence ID" value="COX83386.1"/>
    <property type="molecule type" value="Genomic_DNA"/>
</dbReference>
<dbReference type="Proteomes" id="UP000039021">
    <property type="component" value="Unassembled WGS sequence"/>
</dbReference>
<evidence type="ECO:0000313" key="5">
    <source>
        <dbReference type="EMBL" id="COZ67722.1"/>
    </source>
</evidence>
<dbReference type="EMBL" id="CSBK01002289">
    <property type="protein sequence ID" value="COZ67722.1"/>
    <property type="molecule type" value="Genomic_DNA"/>
</dbReference>
<dbReference type="AlphaFoldDB" id="A0A0U0U618"/>
<name>A0A0U0U618_MYCTX</name>
<sequence>MLTIVESRNARKAPNPATSRTDADEGRRRRVRLANPLPPCNEMCMRAGARGVPGSDFWELRNRYTHLQPTR</sequence>